<evidence type="ECO:0000256" key="8">
    <source>
        <dbReference type="ARBA" id="ARBA00023136"/>
    </source>
</evidence>
<dbReference type="EMBL" id="CAIF01000078">
    <property type="protein sequence ID" value="CCH43438.1"/>
    <property type="molecule type" value="Genomic_DNA"/>
</dbReference>
<dbReference type="GO" id="GO:0016020">
    <property type="term" value="C:membrane"/>
    <property type="evidence" value="ECO:0007669"/>
    <property type="project" value="UniProtKB-SubCell"/>
</dbReference>
<dbReference type="STRING" id="1206466.K0KQC8"/>
<keyword evidence="6" id="KW-0735">Signal-anchor</keyword>
<dbReference type="SUPFAM" id="SSF53448">
    <property type="entry name" value="Nucleotide-diphospho-sugar transferases"/>
    <property type="match status" value="1"/>
</dbReference>
<keyword evidence="4 11" id="KW-0808">Transferase</keyword>
<evidence type="ECO:0000256" key="10">
    <source>
        <dbReference type="SAM" id="Phobius"/>
    </source>
</evidence>
<evidence type="ECO:0000256" key="4">
    <source>
        <dbReference type="ARBA" id="ARBA00022679"/>
    </source>
</evidence>
<evidence type="ECO:0000256" key="3">
    <source>
        <dbReference type="ARBA" id="ARBA00022676"/>
    </source>
</evidence>
<evidence type="ECO:0000256" key="7">
    <source>
        <dbReference type="ARBA" id="ARBA00022989"/>
    </source>
</evidence>
<dbReference type="GO" id="GO:0000033">
    <property type="term" value="F:alpha-1,3-mannosyltransferase activity"/>
    <property type="evidence" value="ECO:0007669"/>
    <property type="project" value="TreeGrafter"/>
</dbReference>
<organism evidence="11 12">
    <name type="scientific">Wickerhamomyces ciferrii (strain ATCC 14091 / BCRC 22168 / CBS 111 / JCM 3599 / NBRC 0793 / NRRL Y-1031 F-60-10)</name>
    <name type="common">Yeast</name>
    <name type="synonym">Pichia ciferrii</name>
    <dbReference type="NCBI Taxonomy" id="1206466"/>
    <lineage>
        <taxon>Eukaryota</taxon>
        <taxon>Fungi</taxon>
        <taxon>Dikarya</taxon>
        <taxon>Ascomycota</taxon>
        <taxon>Saccharomycotina</taxon>
        <taxon>Saccharomycetes</taxon>
        <taxon>Phaffomycetales</taxon>
        <taxon>Wickerhamomycetaceae</taxon>
        <taxon>Wickerhamomyces</taxon>
    </lineage>
</organism>
<protein>
    <submittedName>
        <fullName evidence="11">Alpha-1,3-mannosyltransferase MNT2</fullName>
        <ecNumber evidence="11">2.4.1.-</ecNumber>
    </submittedName>
</protein>
<keyword evidence="12" id="KW-1185">Reference proteome</keyword>
<dbReference type="GO" id="GO:0005794">
    <property type="term" value="C:Golgi apparatus"/>
    <property type="evidence" value="ECO:0007669"/>
    <property type="project" value="TreeGrafter"/>
</dbReference>
<keyword evidence="3 11" id="KW-0328">Glycosyltransferase</keyword>
<dbReference type="EC" id="2.4.1.-" evidence="11"/>
<comment type="caution">
    <text evidence="11">The sequence shown here is derived from an EMBL/GenBank/DDBJ whole genome shotgun (WGS) entry which is preliminary data.</text>
</comment>
<keyword evidence="5 10" id="KW-0812">Transmembrane</keyword>
<dbReference type="Gene3D" id="3.90.550.10">
    <property type="entry name" value="Spore Coat Polysaccharide Biosynthesis Protein SpsA, Chain A"/>
    <property type="match status" value="1"/>
</dbReference>
<keyword evidence="7 10" id="KW-1133">Transmembrane helix</keyword>
<comment type="subcellular location">
    <subcellularLocation>
        <location evidence="1">Membrane</location>
        <topology evidence="1">Single-pass type II membrane protein</topology>
    </subcellularLocation>
</comment>
<dbReference type="PANTHER" id="PTHR31392">
    <property type="entry name" value="ALPHA-1,3-MANNOSYLTRANSFERASE MNN1-RELATED"/>
    <property type="match status" value="1"/>
</dbReference>
<sequence>MVLKVIGFKLKTPLLVLILFILVCYNALHFKNINVETSSINNVKELNIVKILEKLDSSKPSKNNCNQFWKEIRNHYNITNDYNDTGFDPKKDTIWNQEPLFHKFQNHTALIRAYNHCYLDQNKCDIELERRIFPWYSFKSPIINHRVKGDRKIFKDDLCFNKIKSNLRKKGIALTAKEFHLRDLINLITLLRALGTSIPLQIIHRGDFSKFAQIKLHEIAKAELTQEIKDLIGFKVEVFPQMNIEFIDISRVINQSFNSKIQKFTNKLLAYLFNTFEEVILIDADTIPFVPLQDFFKLEEYKTKGAFFFKDRALNNAHDQIDTIDLFTKLTPSLPEINKLGIPKLTSYTWDNHFFKHGFKHLMESGLVIVNRKQHFVNPLMAIHLALYPNIIGDRVWGDKELYWLAMAISGDESYEFNSNFAASIGEISTGSQSHYPKLTNTKELCSNHPSHIYKNGKLLWMNTGFKYCKKLMHIDMTNPFFKGMTSQEMDKYNSSPLKIRQAIIPPVPLKANNWKMKNRDKPTFSWENKPYCEAYTLCAYDKLDDQIGEVIEFSEEDQKYFDYLGNIWFKGIDILKIVTTKAREKKH</sequence>
<dbReference type="PANTHER" id="PTHR31392:SF1">
    <property type="entry name" value="ALPHA-1,3-MANNOSYLTRANSFERASE MNN1-RELATED"/>
    <property type="match status" value="1"/>
</dbReference>
<dbReference type="InParanoid" id="K0KQC8"/>
<evidence type="ECO:0000256" key="9">
    <source>
        <dbReference type="ARBA" id="ARBA00023180"/>
    </source>
</evidence>
<gene>
    <name evidence="11" type="ORF">BN7_2986</name>
</gene>
<dbReference type="Pfam" id="PF11051">
    <property type="entry name" value="Mannosyl_trans3"/>
    <property type="match status" value="1"/>
</dbReference>
<dbReference type="GO" id="GO:0006493">
    <property type="term" value="P:protein O-linked glycosylation"/>
    <property type="evidence" value="ECO:0007669"/>
    <property type="project" value="TreeGrafter"/>
</dbReference>
<dbReference type="InterPro" id="IPR029044">
    <property type="entry name" value="Nucleotide-diphossugar_trans"/>
</dbReference>
<proteinExistence type="inferred from homology"/>
<dbReference type="HOGENOM" id="CLU_015387_0_1_1"/>
<name>K0KQC8_WICCF</name>
<keyword evidence="9" id="KW-0325">Glycoprotein</keyword>
<dbReference type="Proteomes" id="UP000009328">
    <property type="component" value="Unassembled WGS sequence"/>
</dbReference>
<evidence type="ECO:0000256" key="1">
    <source>
        <dbReference type="ARBA" id="ARBA00004606"/>
    </source>
</evidence>
<dbReference type="eggNOG" id="ENOG502RZ48">
    <property type="taxonomic scope" value="Eukaryota"/>
</dbReference>
<comment type="similarity">
    <text evidence="2">Belongs to the MNN1/MNT family.</text>
</comment>
<evidence type="ECO:0000313" key="11">
    <source>
        <dbReference type="EMBL" id="CCH43438.1"/>
    </source>
</evidence>
<reference evidence="11 12" key="1">
    <citation type="journal article" date="2012" name="Eukaryot. Cell">
        <title>Draft genome sequence of Wickerhamomyces ciferrii NRRL Y-1031 F-60-10.</title>
        <authorList>
            <person name="Schneider J."/>
            <person name="Andrea H."/>
            <person name="Blom J."/>
            <person name="Jaenicke S."/>
            <person name="Ruckert C."/>
            <person name="Schorsch C."/>
            <person name="Szczepanowski R."/>
            <person name="Farwick M."/>
            <person name="Goesmann A."/>
            <person name="Puhler A."/>
            <person name="Schaffer S."/>
            <person name="Tauch A."/>
            <person name="Kohler T."/>
            <person name="Brinkrolf K."/>
        </authorList>
    </citation>
    <scope>NUCLEOTIDE SEQUENCE [LARGE SCALE GENOMIC DNA]</scope>
    <source>
        <strain evidence="12">ATCC 14091 / BCRC 22168 / CBS 111 / JCM 3599 / NBRC 0793 / NRRL Y-1031 F-60-10</strain>
    </source>
</reference>
<evidence type="ECO:0000256" key="6">
    <source>
        <dbReference type="ARBA" id="ARBA00022968"/>
    </source>
</evidence>
<accession>K0KQC8</accession>
<dbReference type="InterPro" id="IPR022751">
    <property type="entry name" value="Alpha_mannosyltransferase"/>
</dbReference>
<evidence type="ECO:0000256" key="5">
    <source>
        <dbReference type="ARBA" id="ARBA00022692"/>
    </source>
</evidence>
<dbReference type="FunCoup" id="K0KQC8">
    <property type="interactions" value="111"/>
</dbReference>
<keyword evidence="8 10" id="KW-0472">Membrane</keyword>
<feature type="transmembrane region" description="Helical" evidence="10">
    <location>
        <begin position="12"/>
        <end position="30"/>
    </location>
</feature>
<evidence type="ECO:0000313" key="12">
    <source>
        <dbReference type="Proteomes" id="UP000009328"/>
    </source>
</evidence>
<dbReference type="AlphaFoldDB" id="K0KQC8"/>
<evidence type="ECO:0000256" key="2">
    <source>
        <dbReference type="ARBA" id="ARBA00009105"/>
    </source>
</evidence>